<evidence type="ECO:0000313" key="1">
    <source>
        <dbReference type="EMBL" id="WFP17189.1"/>
    </source>
</evidence>
<accession>A0ABY8H8N2</accession>
<dbReference type="Proteomes" id="UP001219037">
    <property type="component" value="Chromosome"/>
</dbReference>
<dbReference type="EMBL" id="CP121252">
    <property type="protein sequence ID" value="WFP17189.1"/>
    <property type="molecule type" value="Genomic_DNA"/>
</dbReference>
<proteinExistence type="predicted"/>
<reference evidence="1 2" key="1">
    <citation type="submission" date="2023-04" db="EMBL/GenBank/DDBJ databases">
        <title>Funneling lignin-derived compounds into biodiesel using alkali-halophilic Citricoccus sp. P2.</title>
        <authorList>
            <person name="Luo C.-B."/>
        </authorList>
    </citation>
    <scope>NUCLEOTIDE SEQUENCE [LARGE SCALE GENOMIC DNA]</scope>
    <source>
        <strain evidence="1 2">P2</strain>
    </source>
</reference>
<organism evidence="1 2">
    <name type="scientific">Citricoccus muralis</name>
    <dbReference type="NCBI Taxonomy" id="169134"/>
    <lineage>
        <taxon>Bacteria</taxon>
        <taxon>Bacillati</taxon>
        <taxon>Actinomycetota</taxon>
        <taxon>Actinomycetes</taxon>
        <taxon>Micrococcales</taxon>
        <taxon>Micrococcaceae</taxon>
        <taxon>Citricoccus</taxon>
    </lineage>
</organism>
<gene>
    <name evidence="1" type="ORF">P8192_03425</name>
</gene>
<dbReference type="RefSeq" id="WP_278158526.1">
    <property type="nucleotide sequence ID" value="NZ_CP121252.1"/>
</dbReference>
<evidence type="ECO:0000313" key="2">
    <source>
        <dbReference type="Proteomes" id="UP001219037"/>
    </source>
</evidence>
<sequence length="104" mass="11290">MKSEYIFNGELARAARALVGVNAQYVASESDVPLDQLRSFEKGLHDLSDAEQTRVEHALSRLGAVFIPDGPEGGYGVRLRFARGKINSIGRWEGEGGPTAEDDV</sequence>
<protein>
    <submittedName>
        <fullName evidence="1">XRE family transcriptional regulator</fullName>
    </submittedName>
</protein>
<dbReference type="Gene3D" id="1.10.260.40">
    <property type="entry name" value="lambda repressor-like DNA-binding domains"/>
    <property type="match status" value="1"/>
</dbReference>
<dbReference type="InterPro" id="IPR010982">
    <property type="entry name" value="Lambda_DNA-bd_dom_sf"/>
</dbReference>
<name>A0ABY8H8N2_9MICC</name>
<keyword evidence="2" id="KW-1185">Reference proteome</keyword>